<dbReference type="OrthoDB" id="4809133at2759"/>
<dbReference type="AlphaFoldDB" id="A0A010RE98"/>
<gene>
    <name evidence="1" type="ORF">CFIO01_07974</name>
</gene>
<keyword evidence="2" id="KW-1185">Reference proteome</keyword>
<dbReference type="KEGG" id="cfj:CFIO01_07974"/>
<reference evidence="1 2" key="1">
    <citation type="submission" date="2014-02" db="EMBL/GenBank/DDBJ databases">
        <title>The genome sequence of Colletotrichum fioriniae PJ7.</title>
        <authorList>
            <person name="Baroncelli R."/>
            <person name="Thon M.R."/>
        </authorList>
    </citation>
    <scope>NUCLEOTIDE SEQUENCE [LARGE SCALE GENOMIC DNA]</scope>
    <source>
        <strain evidence="1 2">PJ7</strain>
    </source>
</reference>
<accession>A0A010RE98</accession>
<protein>
    <submittedName>
        <fullName evidence="1">Uncharacterized protein</fullName>
    </submittedName>
</protein>
<dbReference type="eggNOG" id="ENOG502RAGB">
    <property type="taxonomic scope" value="Eukaryota"/>
</dbReference>
<dbReference type="EMBL" id="JARH01000863">
    <property type="protein sequence ID" value="EXF76109.1"/>
    <property type="molecule type" value="Genomic_DNA"/>
</dbReference>
<evidence type="ECO:0000313" key="1">
    <source>
        <dbReference type="EMBL" id="EXF76109.1"/>
    </source>
</evidence>
<proteinExistence type="predicted"/>
<sequence>MMDREPRTTKAMPLIRLLNLPPEVLLEICRHVAAPMQNAFWRHLHWHFFPGGAMQRTNLADVLTCGAPLARLMRTCRVMHSIAGYELYSCYCDMLCEALFPDFRLLLDVLVPERFIRHFRLPRKSLTEEEEEITVTLTGLDIANKSGMCVDIQNDGTPDMDWSDE</sequence>
<organism evidence="1 2">
    <name type="scientific">Colletotrichum fioriniae PJ7</name>
    <dbReference type="NCBI Taxonomy" id="1445577"/>
    <lineage>
        <taxon>Eukaryota</taxon>
        <taxon>Fungi</taxon>
        <taxon>Dikarya</taxon>
        <taxon>Ascomycota</taxon>
        <taxon>Pezizomycotina</taxon>
        <taxon>Sordariomycetes</taxon>
        <taxon>Hypocreomycetidae</taxon>
        <taxon>Glomerellales</taxon>
        <taxon>Glomerellaceae</taxon>
        <taxon>Colletotrichum</taxon>
        <taxon>Colletotrichum acutatum species complex</taxon>
    </lineage>
</organism>
<evidence type="ECO:0000313" key="2">
    <source>
        <dbReference type="Proteomes" id="UP000020467"/>
    </source>
</evidence>
<name>A0A010RE98_9PEZI</name>
<comment type="caution">
    <text evidence="1">The sequence shown here is derived from an EMBL/GenBank/DDBJ whole genome shotgun (WGS) entry which is preliminary data.</text>
</comment>
<dbReference type="Proteomes" id="UP000020467">
    <property type="component" value="Unassembled WGS sequence"/>
</dbReference>
<dbReference type="HOGENOM" id="CLU_1610619_0_0_1"/>